<comment type="caution">
    <text evidence="3">The sequence shown here is derived from an EMBL/GenBank/DDBJ whole genome shotgun (WGS) entry which is preliminary data.</text>
</comment>
<dbReference type="EMBL" id="QVRA01000002">
    <property type="protein sequence ID" value="RJG57224.1"/>
    <property type="molecule type" value="Genomic_DNA"/>
</dbReference>
<sequence length="147" mass="16342">MRALIMSLMLAMTPLAAQADELPGWIAGAWVERNGESWSEEYWSGPRGGILLGAARTGKGETLEFWEQTRIQIDPDGSIAFYASPKGARAARFAIESQSATEIVFANTAHDYPQRIRYWRDGKLLKAEISKIDGSEKQSWSYAPMGE</sequence>
<name>A0A418YXB5_9SPHN</name>
<feature type="signal peptide" evidence="1">
    <location>
        <begin position="1"/>
        <end position="19"/>
    </location>
</feature>
<dbReference type="Proteomes" id="UP000283469">
    <property type="component" value="Unassembled WGS sequence"/>
</dbReference>
<dbReference type="InterPro" id="IPR046232">
    <property type="entry name" value="DUF6265"/>
</dbReference>
<dbReference type="RefSeq" id="WP_119744098.1">
    <property type="nucleotide sequence ID" value="NZ_QVRA01000002.1"/>
</dbReference>
<accession>A0A418YXB5</accession>
<gene>
    <name evidence="3" type="ORF">D0Z70_03150</name>
</gene>
<evidence type="ECO:0000313" key="4">
    <source>
        <dbReference type="Proteomes" id="UP000283469"/>
    </source>
</evidence>
<keyword evidence="4" id="KW-1185">Reference proteome</keyword>
<keyword evidence="1" id="KW-0732">Signal</keyword>
<dbReference type="AlphaFoldDB" id="A0A418YXB5"/>
<feature type="domain" description="DUF6265" evidence="2">
    <location>
        <begin position="25"/>
        <end position="129"/>
    </location>
</feature>
<dbReference type="Pfam" id="PF19780">
    <property type="entry name" value="DUF6265"/>
    <property type="match status" value="1"/>
</dbReference>
<feature type="chain" id="PRO_5019387238" description="DUF6265 domain-containing protein" evidence="1">
    <location>
        <begin position="20"/>
        <end position="147"/>
    </location>
</feature>
<organism evidence="3 4">
    <name type="scientific">Sphingobium terrigena</name>
    <dbReference type="NCBI Taxonomy" id="2304063"/>
    <lineage>
        <taxon>Bacteria</taxon>
        <taxon>Pseudomonadati</taxon>
        <taxon>Pseudomonadota</taxon>
        <taxon>Alphaproteobacteria</taxon>
        <taxon>Sphingomonadales</taxon>
        <taxon>Sphingomonadaceae</taxon>
        <taxon>Sphingobium</taxon>
    </lineage>
</organism>
<protein>
    <recommendedName>
        <fullName evidence="2">DUF6265 domain-containing protein</fullName>
    </recommendedName>
</protein>
<dbReference type="OrthoDB" id="5382295at2"/>
<evidence type="ECO:0000313" key="3">
    <source>
        <dbReference type="EMBL" id="RJG57224.1"/>
    </source>
</evidence>
<evidence type="ECO:0000259" key="2">
    <source>
        <dbReference type="Pfam" id="PF19780"/>
    </source>
</evidence>
<reference evidence="3 4" key="1">
    <citation type="submission" date="2018-08" db="EMBL/GenBank/DDBJ databases">
        <title>Sphingobium sp. EO9.</title>
        <authorList>
            <person name="Park Y."/>
            <person name="Kim K.H."/>
            <person name="Jeon C.O."/>
        </authorList>
    </citation>
    <scope>NUCLEOTIDE SEQUENCE [LARGE SCALE GENOMIC DNA]</scope>
    <source>
        <strain evidence="3 4">EO9</strain>
    </source>
</reference>
<evidence type="ECO:0000256" key="1">
    <source>
        <dbReference type="SAM" id="SignalP"/>
    </source>
</evidence>
<proteinExistence type="predicted"/>